<protein>
    <submittedName>
        <fullName evidence="1">Uncharacterized protein</fullName>
    </submittedName>
</protein>
<dbReference type="Proteomes" id="UP000250043">
    <property type="component" value="Unassembled WGS sequence"/>
</dbReference>
<reference evidence="1 2" key="1">
    <citation type="submission" date="2016-07" db="EMBL/GenBank/DDBJ databases">
        <title>Draft genome of the white-rot fungus Obba rivulosa 3A-2.</title>
        <authorList>
            <consortium name="DOE Joint Genome Institute"/>
            <person name="Miettinen O."/>
            <person name="Riley R."/>
            <person name="Acob R."/>
            <person name="Barry K."/>
            <person name="Cullen D."/>
            <person name="De Vries R."/>
            <person name="Hainaut M."/>
            <person name="Hatakka A."/>
            <person name="Henrissat B."/>
            <person name="Hilden K."/>
            <person name="Kuo R."/>
            <person name="Labutti K."/>
            <person name="Lipzen A."/>
            <person name="Makela M.R."/>
            <person name="Sandor L."/>
            <person name="Spatafora J.W."/>
            <person name="Grigoriev I.V."/>
            <person name="Hibbett D.S."/>
        </authorList>
    </citation>
    <scope>NUCLEOTIDE SEQUENCE [LARGE SCALE GENOMIC DNA]</scope>
    <source>
        <strain evidence="1 2">3A-2</strain>
    </source>
</reference>
<name>A0A8E2AS78_9APHY</name>
<organism evidence="1 2">
    <name type="scientific">Obba rivulosa</name>
    <dbReference type="NCBI Taxonomy" id="1052685"/>
    <lineage>
        <taxon>Eukaryota</taxon>
        <taxon>Fungi</taxon>
        <taxon>Dikarya</taxon>
        <taxon>Basidiomycota</taxon>
        <taxon>Agaricomycotina</taxon>
        <taxon>Agaricomycetes</taxon>
        <taxon>Polyporales</taxon>
        <taxon>Gelatoporiaceae</taxon>
        <taxon>Obba</taxon>
    </lineage>
</organism>
<dbReference type="AlphaFoldDB" id="A0A8E2AS78"/>
<evidence type="ECO:0000313" key="1">
    <source>
        <dbReference type="EMBL" id="OCH89408.1"/>
    </source>
</evidence>
<accession>A0A8E2AS78</accession>
<evidence type="ECO:0000313" key="2">
    <source>
        <dbReference type="Proteomes" id="UP000250043"/>
    </source>
</evidence>
<dbReference type="OrthoDB" id="406505at2759"/>
<dbReference type="EMBL" id="KV722427">
    <property type="protein sequence ID" value="OCH89408.1"/>
    <property type="molecule type" value="Genomic_DNA"/>
</dbReference>
<sequence length="153" mass="16347">MCTLWGGFSRGDVGHRVAKLCSCRPRSSAPYLCFELRIPVRPPAVTSLCQGGIYSRKLEITAADDSRCVPPSHPEHNFASFMADSDCRSSLLAKFFQTQGADAELTPRALFKFVPALGACGFTNTSDQFAASVSSTTFHSFPGAGANANAYVA</sequence>
<keyword evidence="2" id="KW-1185">Reference proteome</keyword>
<gene>
    <name evidence="1" type="ORF">OBBRIDRAFT_835812</name>
</gene>
<proteinExistence type="predicted"/>